<dbReference type="SUPFAM" id="SSF53850">
    <property type="entry name" value="Periplasmic binding protein-like II"/>
    <property type="match status" value="1"/>
</dbReference>
<accession>A0A060PJU2</accession>
<keyword evidence="2" id="KW-1185">Reference proteome</keyword>
<organism evidence="1 2">
    <name type="scientific">Caballeronia insecticola</name>
    <dbReference type="NCBI Taxonomy" id="758793"/>
    <lineage>
        <taxon>Bacteria</taxon>
        <taxon>Pseudomonadati</taxon>
        <taxon>Pseudomonadota</taxon>
        <taxon>Betaproteobacteria</taxon>
        <taxon>Burkholderiales</taxon>
        <taxon>Burkholderiaceae</taxon>
        <taxon>Caballeronia</taxon>
    </lineage>
</organism>
<dbReference type="KEGG" id="buo:BRPE64_ECDS03060"/>
<dbReference type="PROSITE" id="PS51257">
    <property type="entry name" value="PROKAR_LIPOPROTEIN"/>
    <property type="match status" value="1"/>
</dbReference>
<dbReference type="HOGENOM" id="CLU_2341361_0_0_4"/>
<protein>
    <submittedName>
        <fullName evidence="1">LysR family regulatory protein</fullName>
    </submittedName>
</protein>
<dbReference type="EMBL" id="AP013062">
    <property type="protein sequence ID" value="BAO94188.1"/>
    <property type="molecule type" value="Genomic_DNA"/>
</dbReference>
<dbReference type="AlphaFoldDB" id="A0A060PJU2"/>
<evidence type="ECO:0000313" key="1">
    <source>
        <dbReference type="EMBL" id="BAO94188.1"/>
    </source>
</evidence>
<dbReference type="Proteomes" id="UP000013966">
    <property type="component" value="Plasmid p2"/>
</dbReference>
<proteinExistence type="predicted"/>
<reference evidence="1 2" key="1">
    <citation type="journal article" date="2013" name="Genome Announc.">
        <title>Complete Genome Sequence of Burkholderia sp. Strain RPE64, Bacterial Symbiont of the Bean Bug Riptortus pedestris.</title>
        <authorList>
            <person name="Shibata T.F."/>
            <person name="Maeda T."/>
            <person name="Nikoh N."/>
            <person name="Yamaguchi K."/>
            <person name="Oshima K."/>
            <person name="Hattori M."/>
            <person name="Nishiyama T."/>
            <person name="Hasebe M."/>
            <person name="Fukatsu T."/>
            <person name="Kikuchi Y."/>
            <person name="Shigenobu S."/>
        </authorList>
    </citation>
    <scope>NUCLEOTIDE SEQUENCE [LARGE SCALE GENOMIC DNA]</scope>
    <source>
        <plasmid evidence="1 2">p2</plasmid>
    </source>
</reference>
<evidence type="ECO:0000313" key="2">
    <source>
        <dbReference type="Proteomes" id="UP000013966"/>
    </source>
</evidence>
<name>A0A060PJU2_9BURK</name>
<sequence length="97" mass="10273">MSGLNRDVVCSVSTSALACEIVLSTGAVGIVDSLTASAYESRGIETIQLYKFPLRPVSLLQSKLRPASDFAQVFVRALAAQAARFDVGSVEPAKARQ</sequence>
<reference evidence="1 2" key="2">
    <citation type="journal article" date="2018" name="Int. J. Syst. Evol. Microbiol.">
        <title>Burkholderia insecticola sp. nov., a gut symbiotic bacterium of the bean bug Riptortus pedestris.</title>
        <authorList>
            <person name="Takeshita K."/>
            <person name="Tamaki H."/>
            <person name="Ohbayashi T."/>
            <person name="Meng X.-Y."/>
            <person name="Sone T."/>
            <person name="Mitani Y."/>
            <person name="Peeters C."/>
            <person name="Kikuchi Y."/>
            <person name="Vandamme P."/>
        </authorList>
    </citation>
    <scope>NUCLEOTIDE SEQUENCE [LARGE SCALE GENOMIC DNA]</scope>
    <source>
        <strain evidence="1">RPE64</strain>
        <plasmid evidence="1 2">p2</plasmid>
    </source>
</reference>
<keyword evidence="1" id="KW-0614">Plasmid</keyword>
<geneLocation type="plasmid" evidence="1 2">
    <name>p2</name>
</geneLocation>
<gene>
    <name evidence="1" type="ORF">BRPE64_ECDS03060</name>
</gene>